<accession>A0A815MM13</accession>
<protein>
    <submittedName>
        <fullName evidence="1">Uncharacterized protein</fullName>
    </submittedName>
</protein>
<feature type="non-terminal residue" evidence="1">
    <location>
        <position position="1"/>
    </location>
</feature>
<evidence type="ECO:0000313" key="1">
    <source>
        <dbReference type="EMBL" id="CAF1426538.1"/>
    </source>
</evidence>
<organism evidence="1 3">
    <name type="scientific">Didymodactylos carnosus</name>
    <dbReference type="NCBI Taxonomy" id="1234261"/>
    <lineage>
        <taxon>Eukaryota</taxon>
        <taxon>Metazoa</taxon>
        <taxon>Spiralia</taxon>
        <taxon>Gnathifera</taxon>
        <taxon>Rotifera</taxon>
        <taxon>Eurotatoria</taxon>
        <taxon>Bdelloidea</taxon>
        <taxon>Philodinida</taxon>
        <taxon>Philodinidae</taxon>
        <taxon>Didymodactylos</taxon>
    </lineage>
</organism>
<gene>
    <name evidence="1" type="ORF">GPM918_LOCUS33857</name>
    <name evidence="2" type="ORF">SRO942_LOCUS34551</name>
</gene>
<dbReference type="EMBL" id="CAJNOQ010018352">
    <property type="protein sequence ID" value="CAF1426538.1"/>
    <property type="molecule type" value="Genomic_DNA"/>
</dbReference>
<proteinExistence type="predicted"/>
<sequence length="136" mass="14579">ATAAMQHAASTTDKSTHDIVASGVAQLSTQAISSLPDLRNRVRVACCFGILEHWYPIEQLISLSAVPQELVDLKTDGMKNISMITASKLYVRGATNGVTCSCKGGCKNKQRACKKTGVFCSTKCHKSNASCQNQEN</sequence>
<dbReference type="AlphaFoldDB" id="A0A815MM13"/>
<evidence type="ECO:0000313" key="3">
    <source>
        <dbReference type="Proteomes" id="UP000663829"/>
    </source>
</evidence>
<dbReference type="EMBL" id="CAJOBC010083782">
    <property type="protein sequence ID" value="CAF4306882.1"/>
    <property type="molecule type" value="Genomic_DNA"/>
</dbReference>
<name>A0A815MM13_9BILA</name>
<evidence type="ECO:0000313" key="2">
    <source>
        <dbReference type="EMBL" id="CAF4306882.1"/>
    </source>
</evidence>
<keyword evidence="3" id="KW-1185">Reference proteome</keyword>
<comment type="caution">
    <text evidence="1">The sequence shown here is derived from an EMBL/GenBank/DDBJ whole genome shotgun (WGS) entry which is preliminary data.</text>
</comment>
<reference evidence="1" key="1">
    <citation type="submission" date="2021-02" db="EMBL/GenBank/DDBJ databases">
        <authorList>
            <person name="Nowell W R."/>
        </authorList>
    </citation>
    <scope>NUCLEOTIDE SEQUENCE</scope>
</reference>
<dbReference type="Proteomes" id="UP000663829">
    <property type="component" value="Unassembled WGS sequence"/>
</dbReference>
<dbReference type="Proteomes" id="UP000681722">
    <property type="component" value="Unassembled WGS sequence"/>
</dbReference>